<dbReference type="Gene3D" id="1.10.510.10">
    <property type="entry name" value="Transferase(Phosphotransferase) domain 1"/>
    <property type="match status" value="1"/>
</dbReference>
<dbReference type="SUPFAM" id="SSF56112">
    <property type="entry name" value="Protein kinase-like (PK-like)"/>
    <property type="match status" value="1"/>
</dbReference>
<organism evidence="1 2">
    <name type="scientific">Paxillus involutus ATCC 200175</name>
    <dbReference type="NCBI Taxonomy" id="664439"/>
    <lineage>
        <taxon>Eukaryota</taxon>
        <taxon>Fungi</taxon>
        <taxon>Dikarya</taxon>
        <taxon>Basidiomycota</taxon>
        <taxon>Agaricomycotina</taxon>
        <taxon>Agaricomycetes</taxon>
        <taxon>Agaricomycetidae</taxon>
        <taxon>Boletales</taxon>
        <taxon>Paxilineae</taxon>
        <taxon>Paxillaceae</taxon>
        <taxon>Paxillus</taxon>
    </lineage>
</organism>
<accession>A0A0C9TZ19</accession>
<evidence type="ECO:0000313" key="2">
    <source>
        <dbReference type="Proteomes" id="UP000053647"/>
    </source>
</evidence>
<gene>
    <name evidence="1" type="ORF">PAXINDRAFT_14630</name>
</gene>
<dbReference type="HOGENOM" id="CLU_2292543_0_0_1"/>
<dbReference type="Proteomes" id="UP000053647">
    <property type="component" value="Unassembled WGS sequence"/>
</dbReference>
<reference evidence="2" key="2">
    <citation type="submission" date="2015-01" db="EMBL/GenBank/DDBJ databases">
        <title>Evolutionary Origins and Diversification of the Mycorrhizal Mutualists.</title>
        <authorList>
            <consortium name="DOE Joint Genome Institute"/>
            <consortium name="Mycorrhizal Genomics Consortium"/>
            <person name="Kohler A."/>
            <person name="Kuo A."/>
            <person name="Nagy L.G."/>
            <person name="Floudas D."/>
            <person name="Copeland A."/>
            <person name="Barry K.W."/>
            <person name="Cichocki N."/>
            <person name="Veneault-Fourrey C."/>
            <person name="LaButti K."/>
            <person name="Lindquist E.A."/>
            <person name="Lipzen A."/>
            <person name="Lundell T."/>
            <person name="Morin E."/>
            <person name="Murat C."/>
            <person name="Riley R."/>
            <person name="Ohm R."/>
            <person name="Sun H."/>
            <person name="Tunlid A."/>
            <person name="Henrissat B."/>
            <person name="Grigoriev I.V."/>
            <person name="Hibbett D.S."/>
            <person name="Martin F."/>
        </authorList>
    </citation>
    <scope>NUCLEOTIDE SEQUENCE [LARGE SCALE GENOMIC DNA]</scope>
    <source>
        <strain evidence="2">ATCC 200175</strain>
    </source>
</reference>
<protein>
    <submittedName>
        <fullName evidence="1">Unplaced genomic scaffold PAXINscaffold_40, whole genome shotgun sequence</fullName>
    </submittedName>
</protein>
<name>A0A0C9TZ19_PAXIN</name>
<dbReference type="OrthoDB" id="4062651at2759"/>
<dbReference type="AlphaFoldDB" id="A0A0C9TZ19"/>
<keyword evidence="2" id="KW-1185">Reference proteome</keyword>
<reference evidence="1 2" key="1">
    <citation type="submission" date="2014-06" db="EMBL/GenBank/DDBJ databases">
        <authorList>
            <consortium name="DOE Joint Genome Institute"/>
            <person name="Kuo A."/>
            <person name="Kohler A."/>
            <person name="Nagy L.G."/>
            <person name="Floudas D."/>
            <person name="Copeland A."/>
            <person name="Barry K.W."/>
            <person name="Cichocki N."/>
            <person name="Veneault-Fourrey C."/>
            <person name="LaButti K."/>
            <person name="Lindquist E.A."/>
            <person name="Lipzen A."/>
            <person name="Lundell T."/>
            <person name="Morin E."/>
            <person name="Murat C."/>
            <person name="Sun H."/>
            <person name="Tunlid A."/>
            <person name="Henrissat B."/>
            <person name="Grigoriev I.V."/>
            <person name="Hibbett D.S."/>
            <person name="Martin F."/>
            <person name="Nordberg H.P."/>
            <person name="Cantor M.N."/>
            <person name="Hua S.X."/>
        </authorList>
    </citation>
    <scope>NUCLEOTIDE SEQUENCE [LARGE SCALE GENOMIC DNA]</scope>
    <source>
        <strain evidence="1 2">ATCC 200175</strain>
    </source>
</reference>
<sequence>MSTLLTELGGPTFATFLHAGGALRWAAPELLDLRVSETEENSSEVVPTPRSDIHSFGGIMLQVLTGKVLYHYYSRETQVLHAISKGEIPKRPNQALVTDRQ</sequence>
<evidence type="ECO:0000313" key="1">
    <source>
        <dbReference type="EMBL" id="KIJ12551.1"/>
    </source>
</evidence>
<proteinExistence type="predicted"/>
<dbReference type="EMBL" id="KN819362">
    <property type="protein sequence ID" value="KIJ12551.1"/>
    <property type="molecule type" value="Genomic_DNA"/>
</dbReference>
<dbReference type="InterPro" id="IPR011009">
    <property type="entry name" value="Kinase-like_dom_sf"/>
</dbReference>